<dbReference type="RefSeq" id="WP_192818742.1">
    <property type="nucleotide sequence ID" value="NZ_CP062310.1"/>
</dbReference>
<evidence type="ECO:0000313" key="7">
    <source>
        <dbReference type="Proteomes" id="UP000594121"/>
    </source>
</evidence>
<reference evidence="6 7" key="1">
    <citation type="submission" date="2020-10" db="EMBL/GenBank/DDBJ databases">
        <title>Thermofilum lucidum 3507LT sp. nov. a novel member of Thermofilaceae family isolated from Chile hot spring, and proposal of description order Thermofilales.</title>
        <authorList>
            <person name="Zayulina K.S."/>
            <person name="Elcheninov A.G."/>
            <person name="Toshchakov S.V."/>
            <person name="Kublanov I.V."/>
        </authorList>
    </citation>
    <scope>NUCLEOTIDE SEQUENCE [LARGE SCALE GENOMIC DNA]</scope>
    <source>
        <strain evidence="6 7">3507LT</strain>
    </source>
</reference>
<evidence type="ECO:0000256" key="4">
    <source>
        <dbReference type="ARBA" id="ARBA00023136"/>
    </source>
</evidence>
<evidence type="ECO:0000256" key="3">
    <source>
        <dbReference type="ARBA" id="ARBA00022989"/>
    </source>
</evidence>
<keyword evidence="3 5" id="KW-1133">Transmembrane helix</keyword>
<dbReference type="PANTHER" id="PTHR42723:SF1">
    <property type="entry name" value="CHLOROPHYLL SYNTHASE, CHLOROPLASTIC"/>
    <property type="match status" value="1"/>
</dbReference>
<evidence type="ECO:0000256" key="1">
    <source>
        <dbReference type="ARBA" id="ARBA00004651"/>
    </source>
</evidence>
<keyword evidence="6" id="KW-0808">Transferase</keyword>
<dbReference type="Gene3D" id="1.20.120.1780">
    <property type="entry name" value="UbiA prenyltransferase"/>
    <property type="match status" value="1"/>
</dbReference>
<evidence type="ECO:0000313" key="6">
    <source>
        <dbReference type="EMBL" id="QOJ78770.1"/>
    </source>
</evidence>
<dbReference type="GO" id="GO:0005886">
    <property type="term" value="C:plasma membrane"/>
    <property type="evidence" value="ECO:0007669"/>
    <property type="project" value="UniProtKB-SubCell"/>
</dbReference>
<dbReference type="Gene3D" id="1.10.357.140">
    <property type="entry name" value="UbiA prenyltransferase"/>
    <property type="match status" value="1"/>
</dbReference>
<evidence type="ECO:0000256" key="2">
    <source>
        <dbReference type="ARBA" id="ARBA00022692"/>
    </source>
</evidence>
<feature type="transmembrane region" description="Helical" evidence="5">
    <location>
        <begin position="127"/>
        <end position="146"/>
    </location>
</feature>
<comment type="subcellular location">
    <subcellularLocation>
        <location evidence="1">Cell membrane</location>
        <topology evidence="1">Multi-pass membrane protein</topology>
    </subcellularLocation>
</comment>
<dbReference type="Proteomes" id="UP000594121">
    <property type="component" value="Chromosome"/>
</dbReference>
<dbReference type="InterPro" id="IPR044878">
    <property type="entry name" value="UbiA_sf"/>
</dbReference>
<dbReference type="InterPro" id="IPR050475">
    <property type="entry name" value="Prenyltransferase_related"/>
</dbReference>
<dbReference type="InParanoid" id="A0A7L9FG45"/>
<organism evidence="6 7">
    <name type="scientific">Infirmifilum lucidum</name>
    <dbReference type="NCBI Taxonomy" id="2776706"/>
    <lineage>
        <taxon>Archaea</taxon>
        <taxon>Thermoproteota</taxon>
        <taxon>Thermoprotei</taxon>
        <taxon>Thermofilales</taxon>
        <taxon>Thermofilaceae</taxon>
        <taxon>Infirmifilum</taxon>
    </lineage>
</organism>
<name>A0A7L9FG45_9CREN</name>
<keyword evidence="7" id="KW-1185">Reference proteome</keyword>
<dbReference type="CDD" id="cd13961">
    <property type="entry name" value="PT_UbiA_DGGGPS"/>
    <property type="match status" value="1"/>
</dbReference>
<gene>
    <name evidence="6" type="ORF">IG193_08480</name>
</gene>
<feature type="transmembrane region" description="Helical" evidence="5">
    <location>
        <begin position="196"/>
        <end position="216"/>
    </location>
</feature>
<dbReference type="AlphaFoldDB" id="A0A7L9FG45"/>
<proteinExistence type="predicted"/>
<feature type="transmembrane region" description="Helical" evidence="5">
    <location>
        <begin position="152"/>
        <end position="171"/>
    </location>
</feature>
<evidence type="ECO:0000256" key="5">
    <source>
        <dbReference type="SAM" id="Phobius"/>
    </source>
</evidence>
<dbReference type="GO" id="GO:0016765">
    <property type="term" value="F:transferase activity, transferring alkyl or aryl (other than methyl) groups"/>
    <property type="evidence" value="ECO:0007669"/>
    <property type="project" value="InterPro"/>
</dbReference>
<dbReference type="PANTHER" id="PTHR42723">
    <property type="entry name" value="CHLOROPHYLL SYNTHASE"/>
    <property type="match status" value="1"/>
</dbReference>
<dbReference type="EMBL" id="CP062310">
    <property type="protein sequence ID" value="QOJ78770.1"/>
    <property type="molecule type" value="Genomic_DNA"/>
</dbReference>
<feature type="transmembrane region" description="Helical" evidence="5">
    <location>
        <begin position="12"/>
        <end position="31"/>
    </location>
</feature>
<dbReference type="InterPro" id="IPR000537">
    <property type="entry name" value="UbiA_prenyltransferase"/>
</dbReference>
<dbReference type="GeneID" id="59149926"/>
<sequence length="275" mass="28764">MTVQDWLRLARVGNCLVIALGVLTGYVAGGGSVSDPPWLLVASAPLIAAGGNALNDVMDVEADKINKPWRPVARGYIRREDALAFSAATVLGGTALGFAHSLPAGILAALASLLLVLYDVSLKATGVSGNITIALLSSLNIVYGGLAAPKPLWSLLPALFAFLLVLGREFMKGLEDISGDLRAGYRTLASTRGPRAAFTASALTLLSVVALSPLPLLYGYGALYLLLAVLGVDAPVALTLLYARRDPVSRAWRSTRLLKLPILMGLLAFSLGRCA</sequence>
<dbReference type="Pfam" id="PF01040">
    <property type="entry name" value="UbiA"/>
    <property type="match status" value="1"/>
</dbReference>
<keyword evidence="4 5" id="KW-0472">Membrane</keyword>
<feature type="transmembrane region" description="Helical" evidence="5">
    <location>
        <begin position="222"/>
        <end position="243"/>
    </location>
</feature>
<keyword evidence="2 5" id="KW-0812">Transmembrane</keyword>
<dbReference type="FunCoup" id="A0A7L9FG45">
    <property type="interactions" value="12"/>
</dbReference>
<feature type="transmembrane region" description="Helical" evidence="5">
    <location>
        <begin position="102"/>
        <end position="120"/>
    </location>
</feature>
<protein>
    <submittedName>
        <fullName evidence="6">Geranylgeranylglycerol-phosphate geranylgeranyltransferase</fullName>
    </submittedName>
</protein>
<dbReference type="KEGG" id="thel:IG193_08480"/>
<accession>A0A7L9FG45</accession>